<dbReference type="EMBL" id="WEZQ01000008">
    <property type="protein sequence ID" value="MYV17060.1"/>
    <property type="molecule type" value="Genomic_DNA"/>
</dbReference>
<dbReference type="Proteomes" id="UP000449209">
    <property type="component" value="Unassembled WGS sequence"/>
</dbReference>
<comment type="caution">
    <text evidence="1">The sequence shown here is derived from an EMBL/GenBank/DDBJ whole genome shotgun (WGS) entry which is preliminary data.</text>
</comment>
<proteinExistence type="predicted"/>
<dbReference type="RefSeq" id="WP_161003493.1">
    <property type="nucleotide sequence ID" value="NZ_WEZQ01000008.1"/>
</dbReference>
<evidence type="ECO:0000313" key="1">
    <source>
        <dbReference type="EMBL" id="MYV17060.1"/>
    </source>
</evidence>
<reference evidence="1 2" key="1">
    <citation type="journal article" date="2019" name="Appl. Environ. Microbiol.">
        <title>Genetic determinants of hydroxycinnamic acid metabolism in heterofermentative lactobacilli.</title>
        <authorList>
            <person name="Gaur G."/>
            <person name="Oh J.H."/>
            <person name="Filannino P."/>
            <person name="Gobbetti M."/>
            <person name="van Pijkeren J.P."/>
            <person name="Ganzle M.G."/>
        </authorList>
    </citation>
    <scope>NUCLEOTIDE SEQUENCE [LARGE SCALE GENOMIC DNA]</scope>
    <source>
        <strain evidence="1 2">C5</strain>
    </source>
</reference>
<accession>A0A6N9I288</accession>
<gene>
    <name evidence="1" type="ORF">GB993_06035</name>
</gene>
<name>A0A6N9I288_9LACO</name>
<sequence length="115" mass="13330">MSNKNYYDFEELMLNYVLEKTKDTSDPDPRYSYPPLTTDSIADNESLSQAIETFLTIVHVEEPKKSEKILQFMYGYKNSQDKSPVDEDSLVLVRLENNDDKAIDEAYSFLDSIVK</sequence>
<organism evidence="1 2">
    <name type="scientific">Furfurilactobacillus milii</name>
    <dbReference type="NCBI Taxonomy" id="2888272"/>
    <lineage>
        <taxon>Bacteria</taxon>
        <taxon>Bacillati</taxon>
        <taxon>Bacillota</taxon>
        <taxon>Bacilli</taxon>
        <taxon>Lactobacillales</taxon>
        <taxon>Lactobacillaceae</taxon>
        <taxon>Furfurilactobacillus</taxon>
    </lineage>
</organism>
<dbReference type="AlphaFoldDB" id="A0A6N9I288"/>
<protein>
    <submittedName>
        <fullName evidence="1">Uncharacterized protein</fullName>
    </submittedName>
</protein>
<evidence type="ECO:0000313" key="2">
    <source>
        <dbReference type="Proteomes" id="UP000449209"/>
    </source>
</evidence>